<accession>A0ABQ9FCX7</accession>
<dbReference type="Pfam" id="PF01477">
    <property type="entry name" value="PLAT"/>
    <property type="match status" value="1"/>
</dbReference>
<dbReference type="PROSITE" id="PS50095">
    <property type="entry name" value="PLAT"/>
    <property type="match status" value="1"/>
</dbReference>
<comment type="caution">
    <text evidence="1">Lacks conserved residue(s) required for the propagation of feature annotation.</text>
</comment>
<dbReference type="PANTHER" id="PTHR31718:SF60">
    <property type="entry name" value="LIPOXYGENASE HOMOLOGY DOMAIN-CONTAINING PROTEIN 1"/>
    <property type="match status" value="1"/>
</dbReference>
<dbReference type="Proteomes" id="UP001217089">
    <property type="component" value="Unassembled WGS sequence"/>
</dbReference>
<dbReference type="EMBL" id="JARBDR010000342">
    <property type="protein sequence ID" value="KAJ8314081.1"/>
    <property type="molecule type" value="Genomic_DNA"/>
</dbReference>
<dbReference type="CDD" id="cd00113">
    <property type="entry name" value="PLAT"/>
    <property type="match status" value="1"/>
</dbReference>
<dbReference type="InterPro" id="IPR036392">
    <property type="entry name" value="PLAT/LH2_dom_sf"/>
</dbReference>
<proteinExistence type="predicted"/>
<feature type="domain" description="PLAT" evidence="2">
    <location>
        <begin position="5"/>
        <end position="123"/>
    </location>
</feature>
<keyword evidence="4" id="KW-1185">Reference proteome</keyword>
<dbReference type="SUPFAM" id="SSF49723">
    <property type="entry name" value="Lipase/lipooxygenase domain (PLAT/LH2 domain)"/>
    <property type="match status" value="1"/>
</dbReference>
<comment type="caution">
    <text evidence="3">The sequence shown here is derived from an EMBL/GenBank/DDBJ whole genome shotgun (WGS) entry which is preliminary data.</text>
</comment>
<evidence type="ECO:0000313" key="4">
    <source>
        <dbReference type="Proteomes" id="UP001217089"/>
    </source>
</evidence>
<dbReference type="PANTHER" id="PTHR31718">
    <property type="entry name" value="PLAT DOMAIN-CONTAINING PROTEIN"/>
    <property type="match status" value="1"/>
</dbReference>
<evidence type="ECO:0000313" key="3">
    <source>
        <dbReference type="EMBL" id="KAJ8314081.1"/>
    </source>
</evidence>
<organism evidence="3 4">
    <name type="scientific">Tegillarca granosa</name>
    <name type="common">Malaysian cockle</name>
    <name type="synonym">Anadara granosa</name>
    <dbReference type="NCBI Taxonomy" id="220873"/>
    <lineage>
        <taxon>Eukaryota</taxon>
        <taxon>Metazoa</taxon>
        <taxon>Spiralia</taxon>
        <taxon>Lophotrochozoa</taxon>
        <taxon>Mollusca</taxon>
        <taxon>Bivalvia</taxon>
        <taxon>Autobranchia</taxon>
        <taxon>Pteriomorphia</taxon>
        <taxon>Arcoida</taxon>
        <taxon>Arcoidea</taxon>
        <taxon>Arcidae</taxon>
        <taxon>Tegillarca</taxon>
    </lineage>
</organism>
<evidence type="ECO:0000256" key="1">
    <source>
        <dbReference type="PROSITE-ProRule" id="PRU00152"/>
    </source>
</evidence>
<dbReference type="InterPro" id="IPR001024">
    <property type="entry name" value="PLAT/LH2_dom"/>
</dbReference>
<gene>
    <name evidence="3" type="ORF">KUTeg_008642</name>
</gene>
<reference evidence="3 4" key="1">
    <citation type="submission" date="2022-12" db="EMBL/GenBank/DDBJ databases">
        <title>Chromosome-level genome of Tegillarca granosa.</title>
        <authorList>
            <person name="Kim J."/>
        </authorList>
    </citation>
    <scope>NUCLEOTIDE SEQUENCE [LARGE SCALE GENOMIC DNA]</scope>
    <source>
        <strain evidence="3">Teg-2019</strain>
        <tissue evidence="3">Adductor muscle</tissue>
    </source>
</reference>
<protein>
    <recommendedName>
        <fullName evidence="2">PLAT domain-containing protein</fullName>
    </recommendedName>
</protein>
<sequence length="197" mass="23018">MGEVSDYTVTVKTGDKKYAGTDAYVRIVLHDESEKKTDPIILDNFFRNDFERGQEDIFQLRKLPYFPNFSKLELWRDNSGFGASWYVDTIKLQCEKSGKIYVFPIYRWIKADYHYMFSHLNTSLPQDDKFQEQRRMEMDEKRKIYEVEQKVPGLPLQVTLSGITTAVLEPKLSYLRSVKSDINCTVLWMVGGSSLVL</sequence>
<name>A0ABQ9FCX7_TEGGR</name>
<evidence type="ECO:0000259" key="2">
    <source>
        <dbReference type="PROSITE" id="PS50095"/>
    </source>
</evidence>
<dbReference type="Gene3D" id="2.40.180.10">
    <property type="entry name" value="Catalase core domain"/>
    <property type="match status" value="1"/>
</dbReference>